<protein>
    <submittedName>
        <fullName evidence="4">Cobalamin-binding protein</fullName>
    </submittedName>
</protein>
<dbReference type="SUPFAM" id="SSF53807">
    <property type="entry name" value="Helical backbone' metal receptor"/>
    <property type="match status" value="1"/>
</dbReference>
<feature type="chain" id="PRO_5041388819" evidence="2">
    <location>
        <begin position="20"/>
        <end position="273"/>
    </location>
</feature>
<dbReference type="Pfam" id="PF01497">
    <property type="entry name" value="Peripla_BP_2"/>
    <property type="match status" value="1"/>
</dbReference>
<feature type="domain" description="Fe/B12 periplasmic-binding" evidence="3">
    <location>
        <begin position="25"/>
        <end position="273"/>
    </location>
</feature>
<dbReference type="CDD" id="cd01144">
    <property type="entry name" value="BtuF"/>
    <property type="match status" value="1"/>
</dbReference>
<dbReference type="InterPro" id="IPR002491">
    <property type="entry name" value="ABC_transptr_periplasmic_BD"/>
</dbReference>
<dbReference type="EMBL" id="JAMQGP010000009">
    <property type="protein sequence ID" value="MCM2681147.1"/>
    <property type="molecule type" value="Genomic_DNA"/>
</dbReference>
<evidence type="ECO:0000256" key="2">
    <source>
        <dbReference type="SAM" id="SignalP"/>
    </source>
</evidence>
<dbReference type="RefSeq" id="WP_251262631.1">
    <property type="nucleotide sequence ID" value="NZ_JAMQGP010000009.1"/>
</dbReference>
<dbReference type="AlphaFoldDB" id="A0AA41W8F7"/>
<proteinExistence type="predicted"/>
<comment type="caution">
    <text evidence="4">The sequence shown here is derived from an EMBL/GenBank/DDBJ whole genome shotgun (WGS) entry which is preliminary data.</text>
</comment>
<dbReference type="PANTHER" id="PTHR30535">
    <property type="entry name" value="VITAMIN B12-BINDING PROTEIN"/>
    <property type="match status" value="1"/>
</dbReference>
<reference evidence="4 5" key="1">
    <citation type="journal article" date="2013" name="Antonie Van Leeuwenhoek">
        <title>Echinimonas agarilytica gen. nov., sp. nov., a new gammaproteobacterium isolated from the sea urchin Strongylocentrotus intermedius.</title>
        <authorList>
            <person name="Nedashkovskaya O.I."/>
            <person name="Stenkova A.M."/>
            <person name="Zhukova N.V."/>
            <person name="Van Trappen S."/>
            <person name="Lee J.S."/>
            <person name="Kim S.B."/>
        </authorList>
    </citation>
    <scope>NUCLEOTIDE SEQUENCE [LARGE SCALE GENOMIC DNA]</scope>
    <source>
        <strain evidence="4 5">KMM 6351</strain>
    </source>
</reference>
<accession>A0AA41W8F7</accession>
<dbReference type="InterPro" id="IPR050902">
    <property type="entry name" value="ABC_Transporter_SBP"/>
</dbReference>
<gene>
    <name evidence="4" type="ORF">NAF29_15965</name>
</gene>
<dbReference type="PROSITE" id="PS50983">
    <property type="entry name" value="FE_B12_PBP"/>
    <property type="match status" value="1"/>
</dbReference>
<organism evidence="4 5">
    <name type="scientific">Echinimonas agarilytica</name>
    <dbReference type="NCBI Taxonomy" id="1215918"/>
    <lineage>
        <taxon>Bacteria</taxon>
        <taxon>Pseudomonadati</taxon>
        <taxon>Pseudomonadota</taxon>
        <taxon>Gammaproteobacteria</taxon>
        <taxon>Alteromonadales</taxon>
        <taxon>Echinimonadaceae</taxon>
        <taxon>Echinimonas</taxon>
    </lineage>
</organism>
<keyword evidence="5" id="KW-1185">Reference proteome</keyword>
<dbReference type="Proteomes" id="UP001165393">
    <property type="component" value="Unassembled WGS sequence"/>
</dbReference>
<evidence type="ECO:0000259" key="3">
    <source>
        <dbReference type="PROSITE" id="PS50983"/>
    </source>
</evidence>
<dbReference type="Gene3D" id="3.40.50.1980">
    <property type="entry name" value="Nitrogenase molybdenum iron protein domain"/>
    <property type="match status" value="2"/>
</dbReference>
<evidence type="ECO:0000256" key="1">
    <source>
        <dbReference type="ARBA" id="ARBA00022729"/>
    </source>
</evidence>
<evidence type="ECO:0000313" key="5">
    <source>
        <dbReference type="Proteomes" id="UP001165393"/>
    </source>
</evidence>
<dbReference type="InterPro" id="IPR054828">
    <property type="entry name" value="Vit_B12_bind_prot"/>
</dbReference>
<name>A0AA41W8F7_9GAMM</name>
<evidence type="ECO:0000313" key="4">
    <source>
        <dbReference type="EMBL" id="MCM2681147.1"/>
    </source>
</evidence>
<feature type="signal peptide" evidence="2">
    <location>
        <begin position="1"/>
        <end position="19"/>
    </location>
</feature>
<keyword evidence="1 2" id="KW-0732">Signal</keyword>
<sequence>MRALVLGIVLCCSVVFTFANEQQPKVVVLAPHVVEMLYTIGAGDQILATTEHSDFPEEALAIPRVGNYVRLQIETILELQPDYVIVWRNGNPPDDLARLERLGLNIVDSHPIQLSDVASELRKFGQLLGHQARAEQQALAFEHKLQSIRERYQSTTKLRVFYELWPQPLTTVSRGSWPQQILDLCHVDNVLIDTKGEYPNVSLETVVALSPSVIIQPHDSARNIPATDWSKWPVIPAVKKNNILHPNADRLHRMTTRMLDEASLLCEALDQLR</sequence>
<dbReference type="GO" id="GO:0071281">
    <property type="term" value="P:cellular response to iron ion"/>
    <property type="evidence" value="ECO:0007669"/>
    <property type="project" value="TreeGrafter"/>
</dbReference>
<dbReference type="NCBIfam" id="NF038402">
    <property type="entry name" value="TroA_like"/>
    <property type="match status" value="1"/>
</dbReference>
<dbReference type="PANTHER" id="PTHR30535:SF34">
    <property type="entry name" value="MOLYBDATE-BINDING PROTEIN MOLA"/>
    <property type="match status" value="1"/>
</dbReference>